<dbReference type="SUPFAM" id="SSF53335">
    <property type="entry name" value="S-adenosyl-L-methionine-dependent methyltransferases"/>
    <property type="match status" value="1"/>
</dbReference>
<dbReference type="AlphaFoldDB" id="A0A254T9W8"/>
<proteinExistence type="predicted"/>
<keyword evidence="2" id="KW-0808">Transferase</keyword>
<dbReference type="CDD" id="cd02440">
    <property type="entry name" value="AdoMet_MTases"/>
    <property type="match status" value="1"/>
</dbReference>
<evidence type="ECO:0000313" key="2">
    <source>
        <dbReference type="EMBL" id="OWW18092.1"/>
    </source>
</evidence>
<organism evidence="2 3">
    <name type="scientific">Noviherbaspirillum denitrificans</name>
    <dbReference type="NCBI Taxonomy" id="1968433"/>
    <lineage>
        <taxon>Bacteria</taxon>
        <taxon>Pseudomonadati</taxon>
        <taxon>Pseudomonadota</taxon>
        <taxon>Betaproteobacteria</taxon>
        <taxon>Burkholderiales</taxon>
        <taxon>Oxalobacteraceae</taxon>
        <taxon>Noviherbaspirillum</taxon>
    </lineage>
</organism>
<protein>
    <submittedName>
        <fullName evidence="2">2-polyprenyl-3-methyl-5-hydroxy-6-metoxy-1, 4-benzoquinol methylase</fullName>
    </submittedName>
</protein>
<dbReference type="GO" id="GO:0008168">
    <property type="term" value="F:methyltransferase activity"/>
    <property type="evidence" value="ECO:0007669"/>
    <property type="project" value="UniProtKB-KW"/>
</dbReference>
<dbReference type="GO" id="GO:0032259">
    <property type="term" value="P:methylation"/>
    <property type="evidence" value="ECO:0007669"/>
    <property type="project" value="UniProtKB-KW"/>
</dbReference>
<sequence length="235" mass="25849">MQISNSQAGALRDERELYAGLLPECARILELGCGTGEKTRAIARDYPQASILALEVDRIQHEKNLGLTGFPNIRFGVGGAERIPAGDATVDIVFMFKSLHHVPLALMDQALDEIRRVLVPGGIAYISEPVFAGEYNDILRLFHDEGMVRAAAFAALERAVASGKLELVDEIFFNARLRFPDFAAFEEKVIGATHTRHHLSPALLAEVRARFAPHLTPSGAEFHTPMRVDILRKPG</sequence>
<gene>
    <name evidence="2" type="ORF">AYR66_02880</name>
</gene>
<dbReference type="Proteomes" id="UP000197535">
    <property type="component" value="Unassembled WGS sequence"/>
</dbReference>
<dbReference type="Gene3D" id="3.40.50.150">
    <property type="entry name" value="Vaccinia Virus protein VP39"/>
    <property type="match status" value="1"/>
</dbReference>
<comment type="caution">
    <text evidence="2">The sequence shown here is derived from an EMBL/GenBank/DDBJ whole genome shotgun (WGS) entry which is preliminary data.</text>
</comment>
<dbReference type="OrthoDB" id="529208at2"/>
<dbReference type="RefSeq" id="WP_088710754.1">
    <property type="nucleotide sequence ID" value="NZ_LSTO01000026.1"/>
</dbReference>
<dbReference type="EMBL" id="LSTO01000026">
    <property type="protein sequence ID" value="OWW18092.1"/>
    <property type="molecule type" value="Genomic_DNA"/>
</dbReference>
<feature type="domain" description="Methyltransferase" evidence="1">
    <location>
        <begin position="28"/>
        <end position="122"/>
    </location>
</feature>
<dbReference type="InterPro" id="IPR029063">
    <property type="entry name" value="SAM-dependent_MTases_sf"/>
</dbReference>
<accession>A0A254T9W8</accession>
<dbReference type="PANTHER" id="PTHR43591">
    <property type="entry name" value="METHYLTRANSFERASE"/>
    <property type="match status" value="1"/>
</dbReference>
<evidence type="ECO:0000313" key="3">
    <source>
        <dbReference type="Proteomes" id="UP000197535"/>
    </source>
</evidence>
<dbReference type="InterPro" id="IPR041698">
    <property type="entry name" value="Methyltransf_25"/>
</dbReference>
<name>A0A254T9W8_9BURK</name>
<keyword evidence="2" id="KW-0489">Methyltransferase</keyword>
<evidence type="ECO:0000259" key="1">
    <source>
        <dbReference type="Pfam" id="PF13649"/>
    </source>
</evidence>
<reference evidence="2 3" key="1">
    <citation type="submission" date="2016-02" db="EMBL/GenBank/DDBJ databases">
        <authorList>
            <person name="Wen L."/>
            <person name="He K."/>
            <person name="Yang H."/>
        </authorList>
    </citation>
    <scope>NUCLEOTIDE SEQUENCE [LARGE SCALE GENOMIC DNA]</scope>
    <source>
        <strain evidence="2 3">TSA40</strain>
    </source>
</reference>
<dbReference type="Pfam" id="PF13649">
    <property type="entry name" value="Methyltransf_25"/>
    <property type="match status" value="1"/>
</dbReference>
<keyword evidence="3" id="KW-1185">Reference proteome</keyword>